<name>A0A0G4P4L6_PENC3</name>
<dbReference type="Proteomes" id="UP000053732">
    <property type="component" value="Unassembled WGS sequence"/>
</dbReference>
<accession>A0A0G4P4L6</accession>
<protein>
    <submittedName>
        <fullName evidence="1">Str. FM013</fullName>
    </submittedName>
</protein>
<evidence type="ECO:0000313" key="1">
    <source>
        <dbReference type="EMBL" id="CRL21261.1"/>
    </source>
</evidence>
<evidence type="ECO:0000313" key="2">
    <source>
        <dbReference type="Proteomes" id="UP000053732"/>
    </source>
</evidence>
<reference evidence="1 2" key="1">
    <citation type="journal article" date="2014" name="Nat. Commun.">
        <title>Multiple recent horizontal transfers of a large genomic region in cheese making fungi.</title>
        <authorList>
            <person name="Cheeseman K."/>
            <person name="Ropars J."/>
            <person name="Renault P."/>
            <person name="Dupont J."/>
            <person name="Gouzy J."/>
            <person name="Branca A."/>
            <person name="Abraham A.L."/>
            <person name="Ceppi M."/>
            <person name="Conseiller E."/>
            <person name="Debuchy R."/>
            <person name="Malagnac F."/>
            <person name="Goarin A."/>
            <person name="Silar P."/>
            <person name="Lacoste S."/>
            <person name="Sallet E."/>
            <person name="Bensimon A."/>
            <person name="Giraud T."/>
            <person name="Brygoo Y."/>
        </authorList>
    </citation>
    <scope>NUCLEOTIDE SEQUENCE [LARGE SCALE GENOMIC DNA]</scope>
    <source>
        <strain evidence="2">FM 013</strain>
    </source>
</reference>
<sequence>MTGLKWWKLKGRSRSSKEINAPRVAMRDREWAALNETRERRLLGNWPITILLQALSFRHIRAPRVAQR</sequence>
<organism evidence="1 2">
    <name type="scientific">Penicillium camemberti (strain FM 013)</name>
    <dbReference type="NCBI Taxonomy" id="1429867"/>
    <lineage>
        <taxon>Eukaryota</taxon>
        <taxon>Fungi</taxon>
        <taxon>Dikarya</taxon>
        <taxon>Ascomycota</taxon>
        <taxon>Pezizomycotina</taxon>
        <taxon>Eurotiomycetes</taxon>
        <taxon>Eurotiomycetidae</taxon>
        <taxon>Eurotiales</taxon>
        <taxon>Aspergillaceae</taxon>
        <taxon>Penicillium</taxon>
    </lineage>
</organism>
<dbReference type="AlphaFoldDB" id="A0A0G4P4L6"/>
<proteinExistence type="predicted"/>
<keyword evidence="2" id="KW-1185">Reference proteome</keyword>
<dbReference type="EMBL" id="HG793138">
    <property type="protein sequence ID" value="CRL21261.1"/>
    <property type="molecule type" value="Genomic_DNA"/>
</dbReference>
<gene>
    <name evidence="1" type="ORF">PCAMFM013_S005g000425</name>
</gene>